<sequence length="110" mass="11231">MPIGGAGFVERNQGLSAGAATGGRGLPGQSRLPSLPPVATSNVDFHLYPVGITGTGLPRTVGSRGWGGFARRVLCVRLPRLLPRGTVTRGRSCAPGRAGRGGAGRDGRRS</sequence>
<feature type="region of interest" description="Disordered" evidence="1">
    <location>
        <begin position="15"/>
        <end position="37"/>
    </location>
</feature>
<feature type="compositionally biased region" description="Low complexity" evidence="1">
    <location>
        <begin position="86"/>
        <end position="97"/>
    </location>
</feature>
<evidence type="ECO:0000313" key="2">
    <source>
        <dbReference type="EMBL" id="GID47869.1"/>
    </source>
</evidence>
<comment type="caution">
    <text evidence="2">The sequence shown here is derived from an EMBL/GenBank/DDBJ whole genome shotgun (WGS) entry which is preliminary data.</text>
</comment>
<name>A0ABQ3WNN7_9ACTN</name>
<proteinExistence type="predicted"/>
<reference evidence="2" key="1">
    <citation type="submission" date="2021-01" db="EMBL/GenBank/DDBJ databases">
        <title>Whole genome shotgun sequence of Actinoplanes capillaceus NBRC 16408.</title>
        <authorList>
            <person name="Komaki H."/>
            <person name="Tamura T."/>
        </authorList>
    </citation>
    <scope>NUCLEOTIDE SEQUENCE [LARGE SCALE GENOMIC DNA]</scope>
    <source>
        <strain evidence="2">NBRC 16408</strain>
    </source>
</reference>
<evidence type="ECO:0000256" key="1">
    <source>
        <dbReference type="SAM" id="MobiDB-lite"/>
    </source>
</evidence>
<feature type="region of interest" description="Disordered" evidence="1">
    <location>
        <begin position="86"/>
        <end position="110"/>
    </location>
</feature>
<organism evidence="2">
    <name type="scientific">Actinoplanes campanulatus</name>
    <dbReference type="NCBI Taxonomy" id="113559"/>
    <lineage>
        <taxon>Bacteria</taxon>
        <taxon>Bacillati</taxon>
        <taxon>Actinomycetota</taxon>
        <taxon>Actinomycetes</taxon>
        <taxon>Micromonosporales</taxon>
        <taxon>Micromonosporaceae</taxon>
        <taxon>Actinoplanes</taxon>
    </lineage>
</organism>
<dbReference type="EMBL" id="BOMF01000097">
    <property type="protein sequence ID" value="GID47869.1"/>
    <property type="molecule type" value="Genomic_DNA"/>
</dbReference>
<protein>
    <submittedName>
        <fullName evidence="2">Uncharacterized protein</fullName>
    </submittedName>
</protein>
<gene>
    <name evidence="2" type="ORF">Aca07nite_51440</name>
</gene>
<accession>A0ABQ3WNN7</accession>